<dbReference type="AlphaFoldDB" id="A0A4R7CXM2"/>
<organism evidence="3 4">
    <name type="scientific">Sphingobacterium paludis</name>
    <dbReference type="NCBI Taxonomy" id="1476465"/>
    <lineage>
        <taxon>Bacteria</taxon>
        <taxon>Pseudomonadati</taxon>
        <taxon>Bacteroidota</taxon>
        <taxon>Sphingobacteriia</taxon>
        <taxon>Sphingobacteriales</taxon>
        <taxon>Sphingobacteriaceae</taxon>
        <taxon>Sphingobacterium</taxon>
    </lineage>
</organism>
<dbReference type="SUPFAM" id="SSF53807">
    <property type="entry name" value="Helical backbone' metal receptor"/>
    <property type="match status" value="1"/>
</dbReference>
<evidence type="ECO:0000313" key="3">
    <source>
        <dbReference type="EMBL" id="TDS13289.1"/>
    </source>
</evidence>
<protein>
    <submittedName>
        <fullName evidence="3">Iron complex transport system substrate-binding protein</fullName>
    </submittedName>
</protein>
<evidence type="ECO:0000259" key="2">
    <source>
        <dbReference type="PROSITE" id="PS50983"/>
    </source>
</evidence>
<dbReference type="PANTHER" id="PTHR30535:SF34">
    <property type="entry name" value="MOLYBDATE-BINDING PROTEIN MOLA"/>
    <property type="match status" value="1"/>
</dbReference>
<dbReference type="InterPro" id="IPR050902">
    <property type="entry name" value="ABC_Transporter_SBP"/>
</dbReference>
<evidence type="ECO:0000313" key="4">
    <source>
        <dbReference type="Proteomes" id="UP000294752"/>
    </source>
</evidence>
<comment type="caution">
    <text evidence="3">The sequence shown here is derived from an EMBL/GenBank/DDBJ whole genome shotgun (WGS) entry which is preliminary data.</text>
</comment>
<gene>
    <name evidence="3" type="ORF">B0I21_105425</name>
</gene>
<keyword evidence="1" id="KW-0812">Transmembrane</keyword>
<dbReference type="EMBL" id="SNZV01000005">
    <property type="protein sequence ID" value="TDS13289.1"/>
    <property type="molecule type" value="Genomic_DNA"/>
</dbReference>
<reference evidence="3 4" key="1">
    <citation type="submission" date="2019-03" db="EMBL/GenBank/DDBJ databases">
        <title>Genomic Encyclopedia of Type Strains, Phase III (KMG-III): the genomes of soil and plant-associated and newly described type strains.</title>
        <authorList>
            <person name="Whitman W."/>
        </authorList>
    </citation>
    <scope>NUCLEOTIDE SEQUENCE [LARGE SCALE GENOMIC DNA]</scope>
    <source>
        <strain evidence="3 4">CGMCC 1.12801</strain>
    </source>
</reference>
<dbReference type="Gene3D" id="3.40.50.1980">
    <property type="entry name" value="Nitrogenase molybdenum iron protein domain"/>
    <property type="match status" value="2"/>
</dbReference>
<proteinExistence type="predicted"/>
<dbReference type="PROSITE" id="PS50983">
    <property type="entry name" value="FE_B12_PBP"/>
    <property type="match status" value="1"/>
</dbReference>
<feature type="transmembrane region" description="Helical" evidence="1">
    <location>
        <begin position="6"/>
        <end position="27"/>
    </location>
</feature>
<dbReference type="PROSITE" id="PS51257">
    <property type="entry name" value="PROKAR_LIPOPROTEIN"/>
    <property type="match status" value="1"/>
</dbReference>
<accession>A0A4R7CXM2</accession>
<feature type="domain" description="Fe/B12 periplasmic-binding" evidence="2">
    <location>
        <begin position="60"/>
        <end position="318"/>
    </location>
</feature>
<sequence>MKFGELFKIFFCLVFVISVILLVGMIASCGRKQEKKRAASEISAVDKRGKTIVLKDYAERVVVLFEPFVDQMYMLGAKDKLVGIPQQIYQNESTYHFLSLIDKRVAEKEIATPTFAGRSSNVEGIVSLQADLAVVYEYDTETIEQLEGLGIPVYAVSSADKRQIYQELIGIATLLGKADRAKDIVDYIEQQIDTMIAQHGQDRKKIYYAWSKGRIFSTSGKGTLIDLAIDIAGATNACPLAMDAPNVNAESLYTWNPDIIVLWNSSVDDVYSLTELAALPAVRQKNVFEATPTFYYDPHTVKFLLLAMQLKRWCYPAYTESDFNKECDEVLEFLYAGELGRRDS</sequence>
<keyword evidence="1" id="KW-1133">Transmembrane helix</keyword>
<dbReference type="Pfam" id="PF01497">
    <property type="entry name" value="Peripla_BP_2"/>
    <property type="match status" value="1"/>
</dbReference>
<dbReference type="PANTHER" id="PTHR30535">
    <property type="entry name" value="VITAMIN B12-BINDING PROTEIN"/>
    <property type="match status" value="1"/>
</dbReference>
<dbReference type="Proteomes" id="UP000294752">
    <property type="component" value="Unassembled WGS sequence"/>
</dbReference>
<dbReference type="InterPro" id="IPR002491">
    <property type="entry name" value="ABC_transptr_periplasmic_BD"/>
</dbReference>
<name>A0A4R7CXM2_9SPHI</name>
<dbReference type="RefSeq" id="WP_133640754.1">
    <property type="nucleotide sequence ID" value="NZ_SNZV01000005.1"/>
</dbReference>
<dbReference type="OrthoDB" id="9787830at2"/>
<keyword evidence="4" id="KW-1185">Reference proteome</keyword>
<keyword evidence="1" id="KW-0472">Membrane</keyword>
<evidence type="ECO:0000256" key="1">
    <source>
        <dbReference type="SAM" id="Phobius"/>
    </source>
</evidence>